<protein>
    <recommendedName>
        <fullName evidence="4">UrcA family protein</fullName>
    </recommendedName>
</protein>
<evidence type="ECO:0000313" key="2">
    <source>
        <dbReference type="EMBL" id="API60065.1"/>
    </source>
</evidence>
<accession>A0A1L3ZWS4</accession>
<reference evidence="3" key="1">
    <citation type="submission" date="2016-11" db="EMBL/GenBank/DDBJ databases">
        <title>Complete Genome Sequence of alachlor-degrading Sphingomonas sp. strain JJ-A5.</title>
        <authorList>
            <person name="Lee H."/>
            <person name="Ka J.-O."/>
        </authorList>
    </citation>
    <scope>NUCLEOTIDE SEQUENCE [LARGE SCALE GENOMIC DNA]</scope>
    <source>
        <strain evidence="3">JJ-A5</strain>
    </source>
</reference>
<feature type="signal peptide" evidence="1">
    <location>
        <begin position="1"/>
        <end position="19"/>
    </location>
</feature>
<sequence>MRIRLLFLPLLVVAVNPLAAETRVENGVRVHRMDSAASLAGQDSAEERSIGRVSIGLDRTFGASPSCASMDWRRSVSKETWQARCGDQRQDLWYDRWIYR</sequence>
<evidence type="ECO:0000256" key="1">
    <source>
        <dbReference type="SAM" id="SignalP"/>
    </source>
</evidence>
<feature type="chain" id="PRO_5012408319" description="UrcA family protein" evidence="1">
    <location>
        <begin position="20"/>
        <end position="100"/>
    </location>
</feature>
<proteinExistence type="predicted"/>
<dbReference type="RefSeq" id="WP_072597851.1">
    <property type="nucleotide sequence ID" value="NZ_CP018221.1"/>
</dbReference>
<dbReference type="AlphaFoldDB" id="A0A1L3ZWS4"/>
<dbReference type="EMBL" id="CP018221">
    <property type="protein sequence ID" value="API60065.1"/>
    <property type="molecule type" value="Genomic_DNA"/>
</dbReference>
<keyword evidence="3" id="KW-1185">Reference proteome</keyword>
<gene>
    <name evidence="2" type="ORF">BSL82_12745</name>
</gene>
<dbReference type="KEGG" id="sphj:BSL82_12745"/>
<name>A0A1L3ZWS4_9SPHN</name>
<dbReference type="Proteomes" id="UP000182063">
    <property type="component" value="Chromosome"/>
</dbReference>
<keyword evidence="1" id="KW-0732">Signal</keyword>
<evidence type="ECO:0000313" key="3">
    <source>
        <dbReference type="Proteomes" id="UP000182063"/>
    </source>
</evidence>
<evidence type="ECO:0008006" key="4">
    <source>
        <dbReference type="Google" id="ProtNLM"/>
    </source>
</evidence>
<organism evidence="2 3">
    <name type="scientific">Tardibacter chloracetimidivorans</name>
    <dbReference type="NCBI Taxonomy" id="1921510"/>
    <lineage>
        <taxon>Bacteria</taxon>
        <taxon>Pseudomonadati</taxon>
        <taxon>Pseudomonadota</taxon>
        <taxon>Alphaproteobacteria</taxon>
        <taxon>Sphingomonadales</taxon>
        <taxon>Sphingomonadaceae</taxon>
        <taxon>Tardibacter</taxon>
    </lineage>
</organism>